<evidence type="ECO:0000256" key="5">
    <source>
        <dbReference type="ARBA" id="ARBA00022679"/>
    </source>
</evidence>
<dbReference type="GO" id="GO:0016757">
    <property type="term" value="F:glycosyltransferase activity"/>
    <property type="evidence" value="ECO:0007669"/>
    <property type="project" value="UniProtKB-KW"/>
</dbReference>
<dbReference type="EMBL" id="JAAGAX010000011">
    <property type="protein sequence ID" value="KAF2299263.1"/>
    <property type="molecule type" value="Genomic_DNA"/>
</dbReference>
<dbReference type="GO" id="GO:0016020">
    <property type="term" value="C:membrane"/>
    <property type="evidence" value="ECO:0007669"/>
    <property type="project" value="UniProtKB-SubCell"/>
</dbReference>
<evidence type="ECO:0000256" key="2">
    <source>
        <dbReference type="ARBA" id="ARBA00004881"/>
    </source>
</evidence>
<dbReference type="InterPro" id="IPR019378">
    <property type="entry name" value="GDP-Fuc_O-FucTrfase"/>
</dbReference>
<keyword evidence="11" id="KW-0294">Fucose metabolism</keyword>
<sequence>MLKMCKPEYSVKEWEVKVKLFGDGKVEKLKKSMVSRSPMKLWILRAITTALLWTCVVQLMAFGEMWRPRLLNGWPPCFIRPEVELPSVPAKVVLPPKRVYKNNGYLMVSCNGGLNQMRAAICDMIAIARYLNVTLIVPELDKTSFWNDPSEFQDIFDVHHFITSLRDEVRILKELPPRVKSRVESGIFYSLPPVSWSNISYYLQILPLVQKYKVVHLNKTDARLANNGLPLEIQKLRCRVNFNALRFTSQIEELGRRVVRILREKGPFLVLHLRYEMDMLAFSGCIQGCNSEEVEELTRMRYAYPWWKEKVINSEMKRKEGLCPLTPEETAFVLSALGIDRNVQIYMLLVRKETLLGPSDLMFFQNHSSQMAALDYLVSLEGDVFVPTYDGNMAKVVEGHRRFLGFKKTISLDRKLLVGLIDQYKKGSLSWDEFSTTVKEVHADRMGSPKTRVVIAEKPKEEDYFYANPHECLQLLDKPLTSTWT</sequence>
<keyword evidence="10" id="KW-0325">Glycoprotein</keyword>
<dbReference type="PANTHER" id="PTHR31741">
    <property type="entry name" value="OS02G0726500 PROTEIN-RELATED"/>
    <property type="match status" value="1"/>
</dbReference>
<evidence type="ECO:0000256" key="12">
    <source>
        <dbReference type="ARBA" id="ARBA00023277"/>
    </source>
</evidence>
<evidence type="ECO:0000313" key="16">
    <source>
        <dbReference type="Proteomes" id="UP000467840"/>
    </source>
</evidence>
<keyword evidence="12" id="KW-0119">Carbohydrate metabolism</keyword>
<evidence type="ECO:0000256" key="3">
    <source>
        <dbReference type="ARBA" id="ARBA00007737"/>
    </source>
</evidence>
<evidence type="ECO:0000256" key="10">
    <source>
        <dbReference type="ARBA" id="ARBA00023180"/>
    </source>
</evidence>
<comment type="pathway">
    <text evidence="2">Glycan metabolism.</text>
</comment>
<keyword evidence="4" id="KW-0328">Glycosyltransferase</keyword>
<dbReference type="PIRSF" id="PIRSF009360">
    <property type="entry name" value="UCP009360"/>
    <property type="match status" value="1"/>
</dbReference>
<dbReference type="PANTHER" id="PTHR31741:SF69">
    <property type="entry name" value="RHAMNOGALACTURONAN I RHAMNOSYLTRANSFERASE 1"/>
    <property type="match status" value="1"/>
</dbReference>
<name>A0A6A6LGP9_HEVBR</name>
<evidence type="ECO:0000256" key="1">
    <source>
        <dbReference type="ARBA" id="ARBA00004606"/>
    </source>
</evidence>
<evidence type="ECO:0000256" key="6">
    <source>
        <dbReference type="ARBA" id="ARBA00022692"/>
    </source>
</evidence>
<keyword evidence="9 14" id="KW-0472">Membrane</keyword>
<dbReference type="CDD" id="cd11299">
    <property type="entry name" value="O-FucT_plant"/>
    <property type="match status" value="1"/>
</dbReference>
<keyword evidence="16" id="KW-1185">Reference proteome</keyword>
<keyword evidence="7" id="KW-0735">Signal-anchor</keyword>
<comment type="caution">
    <text evidence="15">The sequence shown here is derived from an EMBL/GenBank/DDBJ whole genome shotgun (WGS) entry which is preliminary data.</text>
</comment>
<evidence type="ECO:0000256" key="11">
    <source>
        <dbReference type="ARBA" id="ARBA00023253"/>
    </source>
</evidence>
<keyword evidence="6 14" id="KW-0812">Transmembrane</keyword>
<dbReference type="InterPro" id="IPR024709">
    <property type="entry name" value="FucosylTrfase_pln"/>
</dbReference>
<dbReference type="Pfam" id="PF10250">
    <property type="entry name" value="O-FucT"/>
    <property type="match status" value="1"/>
</dbReference>
<gene>
    <name evidence="15" type="ORF">GH714_031152</name>
</gene>
<dbReference type="AlphaFoldDB" id="A0A6A6LGP9"/>
<evidence type="ECO:0000256" key="7">
    <source>
        <dbReference type="ARBA" id="ARBA00022968"/>
    </source>
</evidence>
<reference evidence="15 16" key="1">
    <citation type="journal article" date="2020" name="Mol. Plant">
        <title>The Chromosome-Based Rubber Tree Genome Provides New Insights into Spurge Genome Evolution and Rubber Biosynthesis.</title>
        <authorList>
            <person name="Liu J."/>
            <person name="Shi C."/>
            <person name="Shi C.C."/>
            <person name="Li W."/>
            <person name="Zhang Q.J."/>
            <person name="Zhang Y."/>
            <person name="Li K."/>
            <person name="Lu H.F."/>
            <person name="Shi C."/>
            <person name="Zhu S.T."/>
            <person name="Xiao Z.Y."/>
            <person name="Nan H."/>
            <person name="Yue Y."/>
            <person name="Zhu X.G."/>
            <person name="Wu Y."/>
            <person name="Hong X.N."/>
            <person name="Fan G.Y."/>
            <person name="Tong Y."/>
            <person name="Zhang D."/>
            <person name="Mao C.L."/>
            <person name="Liu Y.L."/>
            <person name="Hao S.J."/>
            <person name="Liu W.Q."/>
            <person name="Lv M.Q."/>
            <person name="Zhang H.B."/>
            <person name="Liu Y."/>
            <person name="Hu-Tang G.R."/>
            <person name="Wang J.P."/>
            <person name="Wang J.H."/>
            <person name="Sun Y.H."/>
            <person name="Ni S.B."/>
            <person name="Chen W.B."/>
            <person name="Zhang X.C."/>
            <person name="Jiao Y.N."/>
            <person name="Eichler E.E."/>
            <person name="Li G.H."/>
            <person name="Liu X."/>
            <person name="Gao L.Z."/>
        </authorList>
    </citation>
    <scope>NUCLEOTIDE SEQUENCE [LARGE SCALE GENOMIC DNA]</scope>
    <source>
        <strain evidence="16">cv. GT1</strain>
        <tissue evidence="15">Leaf</tissue>
    </source>
</reference>
<evidence type="ECO:0000256" key="9">
    <source>
        <dbReference type="ARBA" id="ARBA00023136"/>
    </source>
</evidence>
<evidence type="ECO:0000256" key="8">
    <source>
        <dbReference type="ARBA" id="ARBA00022989"/>
    </source>
</evidence>
<feature type="transmembrane region" description="Helical" evidence="14">
    <location>
        <begin position="42"/>
        <end position="62"/>
    </location>
</feature>
<comment type="subcellular location">
    <subcellularLocation>
        <location evidence="1">Membrane</location>
        <topology evidence="1">Single-pass type II membrane protein</topology>
    </subcellularLocation>
</comment>
<dbReference type="GO" id="GO:0006004">
    <property type="term" value="P:fucose metabolic process"/>
    <property type="evidence" value="ECO:0007669"/>
    <property type="project" value="UniProtKB-KW"/>
</dbReference>
<organism evidence="15 16">
    <name type="scientific">Hevea brasiliensis</name>
    <name type="common">Para rubber tree</name>
    <name type="synonym">Siphonia brasiliensis</name>
    <dbReference type="NCBI Taxonomy" id="3981"/>
    <lineage>
        <taxon>Eukaryota</taxon>
        <taxon>Viridiplantae</taxon>
        <taxon>Streptophyta</taxon>
        <taxon>Embryophyta</taxon>
        <taxon>Tracheophyta</taxon>
        <taxon>Spermatophyta</taxon>
        <taxon>Magnoliopsida</taxon>
        <taxon>eudicotyledons</taxon>
        <taxon>Gunneridae</taxon>
        <taxon>Pentapetalae</taxon>
        <taxon>rosids</taxon>
        <taxon>fabids</taxon>
        <taxon>Malpighiales</taxon>
        <taxon>Euphorbiaceae</taxon>
        <taxon>Crotonoideae</taxon>
        <taxon>Micrandreae</taxon>
        <taxon>Hevea</taxon>
    </lineage>
</organism>
<evidence type="ECO:0000256" key="13">
    <source>
        <dbReference type="ARBA" id="ARBA00030350"/>
    </source>
</evidence>
<proteinExistence type="inferred from homology"/>
<evidence type="ECO:0000256" key="14">
    <source>
        <dbReference type="SAM" id="Phobius"/>
    </source>
</evidence>
<keyword evidence="5" id="KW-0808">Transferase</keyword>
<protein>
    <recommendedName>
        <fullName evidence="13">O-fucosyltransferase family protein</fullName>
    </recommendedName>
</protein>
<evidence type="ECO:0000256" key="4">
    <source>
        <dbReference type="ARBA" id="ARBA00022676"/>
    </source>
</evidence>
<evidence type="ECO:0000313" key="15">
    <source>
        <dbReference type="EMBL" id="KAF2299263.1"/>
    </source>
</evidence>
<comment type="similarity">
    <text evidence="3">Belongs to the glycosyltransferase GT106 family.</text>
</comment>
<keyword evidence="8 14" id="KW-1133">Transmembrane helix</keyword>
<dbReference type="Proteomes" id="UP000467840">
    <property type="component" value="Chromosome 1"/>
</dbReference>
<accession>A0A6A6LGP9</accession>
<dbReference type="GO" id="GO:0005737">
    <property type="term" value="C:cytoplasm"/>
    <property type="evidence" value="ECO:0007669"/>
    <property type="project" value="TreeGrafter"/>
</dbReference>